<sequence>MLRLPRNCCLKNILSVSIFSLQIRNLRFPEVLDLSFCFDIQEINLQASVFYSSPYFQHISFKVNCADKKKNNEMKAVIYLEYLGNETEWKTCDCERILTFSVLYKFRRSRVPSPGNDKSSSFMASGSNGNEASGSETKSKPRSRYNHEPCSPLHSFPSSLVENENKDPKSFLNKKYKYLKEATLMFHLYKKT</sequence>
<proteinExistence type="predicted"/>
<evidence type="ECO:0000256" key="1">
    <source>
        <dbReference type="SAM" id="MobiDB-lite"/>
    </source>
</evidence>
<gene>
    <name evidence="2" type="ORF">CLUMA_CG013470</name>
</gene>
<name>A0A1J1IKX0_9DIPT</name>
<keyword evidence="3" id="KW-1185">Reference proteome</keyword>
<organism evidence="2 3">
    <name type="scientific">Clunio marinus</name>
    <dbReference type="NCBI Taxonomy" id="568069"/>
    <lineage>
        <taxon>Eukaryota</taxon>
        <taxon>Metazoa</taxon>
        <taxon>Ecdysozoa</taxon>
        <taxon>Arthropoda</taxon>
        <taxon>Hexapoda</taxon>
        <taxon>Insecta</taxon>
        <taxon>Pterygota</taxon>
        <taxon>Neoptera</taxon>
        <taxon>Endopterygota</taxon>
        <taxon>Diptera</taxon>
        <taxon>Nematocera</taxon>
        <taxon>Chironomoidea</taxon>
        <taxon>Chironomidae</taxon>
        <taxon>Clunio</taxon>
    </lineage>
</organism>
<dbReference type="AlphaFoldDB" id="A0A1J1IKX0"/>
<dbReference type="EMBL" id="CVRI01000054">
    <property type="protein sequence ID" value="CRL00196.1"/>
    <property type="molecule type" value="Genomic_DNA"/>
</dbReference>
<accession>A0A1J1IKX0</accession>
<feature type="compositionally biased region" description="Low complexity" evidence="1">
    <location>
        <begin position="124"/>
        <end position="136"/>
    </location>
</feature>
<dbReference type="Proteomes" id="UP000183832">
    <property type="component" value="Unassembled WGS sequence"/>
</dbReference>
<evidence type="ECO:0000313" key="2">
    <source>
        <dbReference type="EMBL" id="CRL00196.1"/>
    </source>
</evidence>
<feature type="region of interest" description="Disordered" evidence="1">
    <location>
        <begin position="110"/>
        <end position="167"/>
    </location>
</feature>
<evidence type="ECO:0000313" key="3">
    <source>
        <dbReference type="Proteomes" id="UP000183832"/>
    </source>
</evidence>
<reference evidence="2 3" key="1">
    <citation type="submission" date="2015-04" db="EMBL/GenBank/DDBJ databases">
        <authorList>
            <person name="Syromyatnikov M.Y."/>
            <person name="Popov V.N."/>
        </authorList>
    </citation>
    <scope>NUCLEOTIDE SEQUENCE [LARGE SCALE GENOMIC DNA]</scope>
</reference>
<protein>
    <submittedName>
        <fullName evidence="2">CLUMA_CG013470, isoform A</fullName>
    </submittedName>
</protein>